<keyword evidence="1" id="KW-1133">Transmembrane helix</keyword>
<sequence>MVEDNSTKLSRPTTPVRVRPPVVRLAKGSLLWSVLFTINLITAPLKAYLSESLPWDVPLAISANATEQTAALRAIYNSHMDSSPPTNWTFARRGPTYTLRTSLAALPLHAIAPADCIDLVLQAFPAAVFYAPNMRRFVCDILARNASDRDYAHSSQCCQARMAGSVIADICLWFELLPPNDASLTPVPLAYLGTHNRESSAWTWSKWWARWFLVAFMVHFTWRHYFKHVVALWRNLDVQTMLQAQMSPRCLLAPHTTICFHVGDPSSIVFCHPFVGAMFALDFVCGAEYIGLACARVSQVEDLGQFCLGCLYGSRVVWFGYCALQVAMFVMKRLRLNRRVAPVDSGILALAAACYVGPVFYVLSNTYAAKLFYIMWSIQLPKDQDSGIDVTAACVATASVLGTLPLTYGLMQPWVNKWSRRGRVECVTLAVHRKRSSGQAHRPTLGTPTWLDWKLRLATLCSPRRQDRRLSGENDRHVGGSVYFVYDVHPRYKVHPMVCQRSTDCLISVKCGDRGHGGITTVRLSLFNHVAFLHDEPALAIQTCPGHHDNTHAGYFSTETCGAHDSTPSLLDQPSPIVYHPPSTGCGVWTI</sequence>
<organism evidence="2">
    <name type="scientific">Aphanomyces invadans</name>
    <dbReference type="NCBI Taxonomy" id="157072"/>
    <lineage>
        <taxon>Eukaryota</taxon>
        <taxon>Sar</taxon>
        <taxon>Stramenopiles</taxon>
        <taxon>Oomycota</taxon>
        <taxon>Saprolegniomycetes</taxon>
        <taxon>Saprolegniales</taxon>
        <taxon>Verrucalvaceae</taxon>
        <taxon>Aphanomyces</taxon>
    </lineage>
</organism>
<evidence type="ECO:0000313" key="2">
    <source>
        <dbReference type="EMBL" id="ETV91639.1"/>
    </source>
</evidence>
<reference evidence="2" key="1">
    <citation type="submission" date="2013-12" db="EMBL/GenBank/DDBJ databases">
        <title>The Genome Sequence of Aphanomyces invadans NJM9701.</title>
        <authorList>
            <consortium name="The Broad Institute Genomics Platform"/>
            <person name="Russ C."/>
            <person name="Tyler B."/>
            <person name="van West P."/>
            <person name="Dieguez-Uribeondo J."/>
            <person name="Young S.K."/>
            <person name="Zeng Q."/>
            <person name="Gargeya S."/>
            <person name="Fitzgerald M."/>
            <person name="Abouelleil A."/>
            <person name="Alvarado L."/>
            <person name="Chapman S.B."/>
            <person name="Gainer-Dewar J."/>
            <person name="Goldberg J."/>
            <person name="Griggs A."/>
            <person name="Gujja S."/>
            <person name="Hansen M."/>
            <person name="Howarth C."/>
            <person name="Imamovic A."/>
            <person name="Ireland A."/>
            <person name="Larimer J."/>
            <person name="McCowan C."/>
            <person name="Murphy C."/>
            <person name="Pearson M."/>
            <person name="Poon T.W."/>
            <person name="Priest M."/>
            <person name="Roberts A."/>
            <person name="Saif S."/>
            <person name="Shea T."/>
            <person name="Sykes S."/>
            <person name="Wortman J."/>
            <person name="Nusbaum C."/>
            <person name="Birren B."/>
        </authorList>
    </citation>
    <scope>NUCLEOTIDE SEQUENCE [LARGE SCALE GENOMIC DNA]</scope>
    <source>
        <strain evidence="2">NJM9701</strain>
    </source>
</reference>
<dbReference type="GeneID" id="20090936"/>
<evidence type="ECO:0000256" key="1">
    <source>
        <dbReference type="SAM" id="Phobius"/>
    </source>
</evidence>
<keyword evidence="1" id="KW-0472">Membrane</keyword>
<protein>
    <submittedName>
        <fullName evidence="2">Uncharacterized protein</fullName>
    </submittedName>
</protein>
<accession>A0A024TCA4</accession>
<dbReference type="OrthoDB" id="78897at2759"/>
<dbReference type="EMBL" id="KI914008">
    <property type="protein sequence ID" value="ETV91639.1"/>
    <property type="molecule type" value="Genomic_DNA"/>
</dbReference>
<dbReference type="AlphaFoldDB" id="A0A024TCA4"/>
<dbReference type="VEuPathDB" id="FungiDB:H310_13886"/>
<proteinExistence type="predicted"/>
<feature type="transmembrane region" description="Helical" evidence="1">
    <location>
        <begin position="343"/>
        <end position="363"/>
    </location>
</feature>
<feature type="transmembrane region" description="Helical" evidence="1">
    <location>
        <begin position="312"/>
        <end position="331"/>
    </location>
</feature>
<name>A0A024TCA4_9STRA</name>
<feature type="transmembrane region" description="Helical" evidence="1">
    <location>
        <begin position="390"/>
        <end position="411"/>
    </location>
</feature>
<keyword evidence="1" id="KW-0812">Transmembrane</keyword>
<dbReference type="RefSeq" id="XP_008879758.1">
    <property type="nucleotide sequence ID" value="XM_008881536.1"/>
</dbReference>
<gene>
    <name evidence="2" type="ORF">H310_13886</name>
</gene>